<dbReference type="Pfam" id="PF03147">
    <property type="entry name" value="FDX-ACB"/>
    <property type="match status" value="1"/>
</dbReference>
<gene>
    <name evidence="17" type="ORF">MNBD_UNCLBAC01-553</name>
</gene>
<dbReference type="Pfam" id="PF03484">
    <property type="entry name" value="B5"/>
    <property type="match status" value="1"/>
</dbReference>
<evidence type="ECO:0000256" key="7">
    <source>
        <dbReference type="ARBA" id="ARBA00022723"/>
    </source>
</evidence>
<keyword evidence="5" id="KW-0963">Cytoplasm</keyword>
<dbReference type="GO" id="GO:0005524">
    <property type="term" value="F:ATP binding"/>
    <property type="evidence" value="ECO:0007669"/>
    <property type="project" value="UniProtKB-KW"/>
</dbReference>
<dbReference type="NCBIfam" id="TIGR00472">
    <property type="entry name" value="pheT_bact"/>
    <property type="match status" value="1"/>
</dbReference>
<dbReference type="GO" id="GO:0009328">
    <property type="term" value="C:phenylalanine-tRNA ligase complex"/>
    <property type="evidence" value="ECO:0007669"/>
    <property type="project" value="TreeGrafter"/>
</dbReference>
<dbReference type="SUPFAM" id="SSF56037">
    <property type="entry name" value="PheT/TilS domain"/>
    <property type="match status" value="1"/>
</dbReference>
<dbReference type="EC" id="6.1.1.20" evidence="4"/>
<keyword evidence="11" id="KW-0648">Protein biosynthesis</keyword>
<feature type="domain" description="B5" evidence="16">
    <location>
        <begin position="285"/>
        <end position="361"/>
    </location>
</feature>
<keyword evidence="6 17" id="KW-0436">Ligase</keyword>
<sequence>MKISLNWIKDYVSIGITLDSLVHKLTMAGLEVEKISEVGGDTVLELEITPNRADCLNMVGMAREIGAVLNKNYDFPSIKKIKFPTQKCDIKNEEKKYCLRYVGTLIEGVNIAESPQWIRKRLASLETRSINNVVDITNFCLHELGQPLHAFDYDKLEGGKIIVRKAQKGEKITTLDGIERELDPSILIIADEKRPVAIAGIMGGKDTEVGPETKNILLESAYFDPILIRRAVRKLKLSSDSAYRFERGVDFNMVEQGSRRAIALILQSASGKIVRYTDNVVKKAKFAQSIEITLDKINAYLGASLEIRKCINILKKLEFSVTQGRKGSLKATPPNFRTDIKEEVDLIEEIARVIGYDNLPSSLPTIKAINIQPNPKKKVRSKLKQLLCAEGVSEVITYSMYSREWLEKTKQVDLKSVFLKNPLTREQEIMRPSLLPSLLAVVHTNINRGLHDLKFFEVGKIYSSKEEKETLGLVFTGIALDDWRKAKKDVLGFYDIKGIIEHFFVRMDIRNIHFESKASGFMEEGQAAGIFRGNKNVGIVGKVAQEVLDNWSIKQKDVFFAQIDLEFVYKEAISTTCFTPISEFPSIVRDISLAVHEDVSFQKIQDLAFSLGNKILKSVTFTEQYLGDKIEKGSRGLVFSLKYQSSDKTLREDEVNAVHERIEKALVEDLGAVRR</sequence>
<evidence type="ECO:0000256" key="1">
    <source>
        <dbReference type="ARBA" id="ARBA00001946"/>
    </source>
</evidence>
<dbReference type="CDD" id="cd00769">
    <property type="entry name" value="PheRS_beta_core"/>
    <property type="match status" value="1"/>
</dbReference>
<evidence type="ECO:0000256" key="12">
    <source>
        <dbReference type="ARBA" id="ARBA00023146"/>
    </source>
</evidence>
<evidence type="ECO:0000313" key="17">
    <source>
        <dbReference type="EMBL" id="VAX37494.1"/>
    </source>
</evidence>
<keyword evidence="10" id="KW-0460">Magnesium</keyword>
<evidence type="ECO:0000256" key="10">
    <source>
        <dbReference type="ARBA" id="ARBA00022842"/>
    </source>
</evidence>
<evidence type="ECO:0000256" key="6">
    <source>
        <dbReference type="ARBA" id="ARBA00022598"/>
    </source>
</evidence>
<dbReference type="InterPro" id="IPR045864">
    <property type="entry name" value="aa-tRNA-synth_II/BPL/LPL"/>
</dbReference>
<dbReference type="SUPFAM" id="SSF55681">
    <property type="entry name" value="Class II aaRS and biotin synthetases"/>
    <property type="match status" value="1"/>
</dbReference>
<evidence type="ECO:0000259" key="15">
    <source>
        <dbReference type="PROSITE" id="PS51447"/>
    </source>
</evidence>
<dbReference type="SUPFAM" id="SSF46955">
    <property type="entry name" value="Putative DNA-binding domain"/>
    <property type="match status" value="2"/>
</dbReference>
<accession>A0A3B1DN25</accession>
<dbReference type="Gene3D" id="3.30.930.10">
    <property type="entry name" value="Bira Bifunctional Protein, Domain 2"/>
    <property type="match status" value="1"/>
</dbReference>
<evidence type="ECO:0000256" key="4">
    <source>
        <dbReference type="ARBA" id="ARBA00012814"/>
    </source>
</evidence>
<protein>
    <recommendedName>
        <fullName evidence="4">phenylalanine--tRNA ligase</fullName>
        <ecNumber evidence="4">6.1.1.20</ecNumber>
    </recommendedName>
    <alternativeName>
        <fullName evidence="13">Phenylalanyl-tRNA synthetase beta subunit</fullName>
    </alternativeName>
</protein>
<dbReference type="PROSITE" id="PS51483">
    <property type="entry name" value="B5"/>
    <property type="match status" value="1"/>
</dbReference>
<name>A0A3B1DN25_9ZZZZ</name>
<reference evidence="17" key="1">
    <citation type="submission" date="2018-06" db="EMBL/GenBank/DDBJ databases">
        <authorList>
            <person name="Zhirakovskaya E."/>
        </authorList>
    </citation>
    <scope>NUCLEOTIDE SEQUENCE</scope>
</reference>
<evidence type="ECO:0000256" key="8">
    <source>
        <dbReference type="ARBA" id="ARBA00022741"/>
    </source>
</evidence>
<dbReference type="InterPro" id="IPR041616">
    <property type="entry name" value="PheRS_beta_core"/>
</dbReference>
<dbReference type="SMART" id="SM00896">
    <property type="entry name" value="FDX-ACB"/>
    <property type="match status" value="1"/>
</dbReference>
<evidence type="ECO:0000256" key="14">
    <source>
        <dbReference type="ARBA" id="ARBA00049255"/>
    </source>
</evidence>
<dbReference type="EMBL" id="UOGJ01000129">
    <property type="protein sequence ID" value="VAX37494.1"/>
    <property type="molecule type" value="Genomic_DNA"/>
</dbReference>
<comment type="cofactor">
    <cofactor evidence="1">
        <name>Mg(2+)</name>
        <dbReference type="ChEBI" id="CHEBI:18420"/>
    </cofactor>
</comment>
<comment type="subunit">
    <text evidence="3">Tetramer of two alpha and two beta subunits.</text>
</comment>
<keyword evidence="9" id="KW-0067">ATP-binding</keyword>
<organism evidence="17">
    <name type="scientific">hydrothermal vent metagenome</name>
    <dbReference type="NCBI Taxonomy" id="652676"/>
    <lineage>
        <taxon>unclassified sequences</taxon>
        <taxon>metagenomes</taxon>
        <taxon>ecological metagenomes</taxon>
    </lineage>
</organism>
<dbReference type="Pfam" id="PF17759">
    <property type="entry name" value="tRNA_synthFbeta"/>
    <property type="match status" value="1"/>
</dbReference>
<evidence type="ECO:0000256" key="2">
    <source>
        <dbReference type="ARBA" id="ARBA00008653"/>
    </source>
</evidence>
<evidence type="ECO:0000259" key="16">
    <source>
        <dbReference type="PROSITE" id="PS51483"/>
    </source>
</evidence>
<keyword evidence="12 17" id="KW-0030">Aminoacyl-tRNA synthetase</keyword>
<dbReference type="InterPro" id="IPR020825">
    <property type="entry name" value="Phe-tRNA_synthase-like_B3/B4"/>
</dbReference>
<dbReference type="InterPro" id="IPR009061">
    <property type="entry name" value="DNA-bd_dom_put_sf"/>
</dbReference>
<comment type="catalytic activity">
    <reaction evidence="14">
        <text>tRNA(Phe) + L-phenylalanine + ATP = L-phenylalanyl-tRNA(Phe) + AMP + diphosphate + H(+)</text>
        <dbReference type="Rhea" id="RHEA:19413"/>
        <dbReference type="Rhea" id="RHEA-COMP:9668"/>
        <dbReference type="Rhea" id="RHEA-COMP:9699"/>
        <dbReference type="ChEBI" id="CHEBI:15378"/>
        <dbReference type="ChEBI" id="CHEBI:30616"/>
        <dbReference type="ChEBI" id="CHEBI:33019"/>
        <dbReference type="ChEBI" id="CHEBI:58095"/>
        <dbReference type="ChEBI" id="CHEBI:78442"/>
        <dbReference type="ChEBI" id="CHEBI:78531"/>
        <dbReference type="ChEBI" id="CHEBI:456215"/>
        <dbReference type="EC" id="6.1.1.20"/>
    </reaction>
</comment>
<evidence type="ECO:0000256" key="11">
    <source>
        <dbReference type="ARBA" id="ARBA00022917"/>
    </source>
</evidence>
<dbReference type="PROSITE" id="PS51447">
    <property type="entry name" value="FDX_ACB"/>
    <property type="match status" value="1"/>
</dbReference>
<dbReference type="GO" id="GO:0004826">
    <property type="term" value="F:phenylalanine-tRNA ligase activity"/>
    <property type="evidence" value="ECO:0007669"/>
    <property type="project" value="UniProtKB-EC"/>
</dbReference>
<dbReference type="SMART" id="SM00874">
    <property type="entry name" value="B5"/>
    <property type="match status" value="1"/>
</dbReference>
<dbReference type="InterPro" id="IPR045060">
    <property type="entry name" value="Phe-tRNA-ligase_IIc_bsu"/>
</dbReference>
<dbReference type="InterPro" id="IPR005146">
    <property type="entry name" value="B3/B4_tRNA-bd"/>
</dbReference>
<dbReference type="InterPro" id="IPR005147">
    <property type="entry name" value="tRNA_synthase_B5-dom"/>
</dbReference>
<proteinExistence type="inferred from homology"/>
<dbReference type="Pfam" id="PF03483">
    <property type="entry name" value="B3_4"/>
    <property type="match status" value="1"/>
</dbReference>
<dbReference type="FunFam" id="3.30.56.10:FF:000001">
    <property type="entry name" value="Phenylalanine--tRNA ligase beta subunit"/>
    <property type="match status" value="1"/>
</dbReference>
<dbReference type="InterPro" id="IPR036690">
    <property type="entry name" value="Fdx_antiC-bd_sf"/>
</dbReference>
<dbReference type="Gene3D" id="3.30.56.10">
    <property type="match status" value="2"/>
</dbReference>
<dbReference type="Gene3D" id="3.30.70.380">
    <property type="entry name" value="Ferrodoxin-fold anticodon-binding domain"/>
    <property type="match status" value="1"/>
</dbReference>
<feature type="domain" description="FDX-ACB" evidence="15">
    <location>
        <begin position="582"/>
        <end position="675"/>
    </location>
</feature>
<dbReference type="PANTHER" id="PTHR10947">
    <property type="entry name" value="PHENYLALANYL-TRNA SYNTHETASE BETA CHAIN AND LEUCINE-RICH REPEAT-CONTAINING PROTEIN 47"/>
    <property type="match status" value="1"/>
</dbReference>
<dbReference type="FunFam" id="3.50.40.10:FF:000001">
    <property type="entry name" value="Phenylalanine--tRNA ligase beta subunit"/>
    <property type="match status" value="1"/>
</dbReference>
<keyword evidence="8" id="KW-0547">Nucleotide-binding</keyword>
<dbReference type="Gene3D" id="3.50.40.10">
    <property type="entry name" value="Phenylalanyl-trna Synthetase, Chain B, domain 3"/>
    <property type="match status" value="1"/>
</dbReference>
<dbReference type="GO" id="GO:0000287">
    <property type="term" value="F:magnesium ion binding"/>
    <property type="evidence" value="ECO:0007669"/>
    <property type="project" value="InterPro"/>
</dbReference>
<dbReference type="InterPro" id="IPR005121">
    <property type="entry name" value="Fdx_antiC-bd"/>
</dbReference>
<dbReference type="GO" id="GO:0003723">
    <property type="term" value="F:RNA binding"/>
    <property type="evidence" value="ECO:0007669"/>
    <property type="project" value="InterPro"/>
</dbReference>
<evidence type="ECO:0000256" key="5">
    <source>
        <dbReference type="ARBA" id="ARBA00022490"/>
    </source>
</evidence>
<dbReference type="AlphaFoldDB" id="A0A3B1DN25"/>
<keyword evidence="7" id="KW-0479">Metal-binding</keyword>
<dbReference type="GO" id="GO:0006432">
    <property type="term" value="P:phenylalanyl-tRNA aminoacylation"/>
    <property type="evidence" value="ECO:0007669"/>
    <property type="project" value="InterPro"/>
</dbReference>
<dbReference type="SMART" id="SM00873">
    <property type="entry name" value="B3_4"/>
    <property type="match status" value="1"/>
</dbReference>
<dbReference type="SUPFAM" id="SSF54991">
    <property type="entry name" value="Anticodon-binding domain of PheRS"/>
    <property type="match status" value="1"/>
</dbReference>
<dbReference type="PANTHER" id="PTHR10947:SF0">
    <property type="entry name" value="PHENYLALANINE--TRNA LIGASE BETA SUBUNIT"/>
    <property type="match status" value="1"/>
</dbReference>
<evidence type="ECO:0000256" key="9">
    <source>
        <dbReference type="ARBA" id="ARBA00022840"/>
    </source>
</evidence>
<dbReference type="HAMAP" id="MF_00283">
    <property type="entry name" value="Phe_tRNA_synth_beta1"/>
    <property type="match status" value="1"/>
</dbReference>
<evidence type="ECO:0000256" key="13">
    <source>
        <dbReference type="ARBA" id="ARBA00033189"/>
    </source>
</evidence>
<dbReference type="InterPro" id="IPR004532">
    <property type="entry name" value="Phe-tRNA-ligase_IIc_bsu_bact"/>
</dbReference>
<evidence type="ECO:0000256" key="3">
    <source>
        <dbReference type="ARBA" id="ARBA00011209"/>
    </source>
</evidence>
<comment type="similarity">
    <text evidence="2">Belongs to the phenylalanyl-tRNA synthetase beta subunit family. Type 1 subfamily.</text>
</comment>